<name>A0ABN9NFQ9_9MYCO</name>
<accession>A0ABN9NFQ9</accession>
<dbReference type="Proteomes" id="UP001190336">
    <property type="component" value="Chromosome"/>
</dbReference>
<organism evidence="1 2">
    <name type="scientific">[Mycobacterium] kokjensenii</name>
    <dbReference type="NCBI Taxonomy" id="3064287"/>
    <lineage>
        <taxon>Bacteria</taxon>
        <taxon>Bacillati</taxon>
        <taxon>Actinomycetota</taxon>
        <taxon>Actinomycetes</taxon>
        <taxon>Mycobacteriales</taxon>
        <taxon>Mycobacteriaceae</taxon>
        <taxon>Mycolicibacter</taxon>
    </lineage>
</organism>
<keyword evidence="2" id="KW-1185">Reference proteome</keyword>
<evidence type="ECO:0000313" key="1">
    <source>
        <dbReference type="EMBL" id="CAJ1502798.1"/>
    </source>
</evidence>
<proteinExistence type="predicted"/>
<sequence length="47" mass="4491">MTTGIIRVNIARPSFGSTDGGAATAISVGIGDVGGLSFGTTPVIGTP</sequence>
<dbReference type="RefSeq" id="WP_308477468.1">
    <property type="nucleotide sequence ID" value="NZ_OY726394.1"/>
</dbReference>
<evidence type="ECO:0000313" key="2">
    <source>
        <dbReference type="Proteomes" id="UP001190336"/>
    </source>
</evidence>
<gene>
    <name evidence="1" type="ORF">MU0083_003023</name>
</gene>
<protein>
    <submittedName>
        <fullName evidence="1">Uncharacterized protein</fullName>
    </submittedName>
</protein>
<dbReference type="EMBL" id="OY726394">
    <property type="protein sequence ID" value="CAJ1502798.1"/>
    <property type="molecule type" value="Genomic_DNA"/>
</dbReference>
<reference evidence="1 2" key="1">
    <citation type="submission" date="2023-08" db="EMBL/GenBank/DDBJ databases">
        <authorList>
            <person name="Folkvardsen B D."/>
            <person name="Norman A."/>
        </authorList>
    </citation>
    <scope>NUCLEOTIDE SEQUENCE [LARGE SCALE GENOMIC DNA]</scope>
    <source>
        <strain evidence="1 2">Mu0083</strain>
    </source>
</reference>